<keyword evidence="2" id="KW-1185">Reference proteome</keyword>
<dbReference type="InParanoid" id="A0A0V0QGD1"/>
<dbReference type="Proteomes" id="UP000054937">
    <property type="component" value="Unassembled WGS sequence"/>
</dbReference>
<protein>
    <submittedName>
        <fullName evidence="1">Uncharacterized protein</fullName>
    </submittedName>
</protein>
<comment type="caution">
    <text evidence="1">The sequence shown here is derived from an EMBL/GenBank/DDBJ whole genome shotgun (WGS) entry which is preliminary data.</text>
</comment>
<sequence length="190" mass="23312">MEENKQIYGQFLTYKQLKEYEKKLLQDYYFQDNFQNINLEENMNKQNDKNQNQNNYKYEIRNQNETHYKKLLERNTFKNPKIYSDHQNKEKSKKNTQSKKFAKNKNQSIFQTYEQNIYQQITKNPEFLSTFEQQKSNIDEKLFQNMDNFVDQLQFQSMLEQQNDVCIQSNEFFEKSDKPNGFQWICKKCG</sequence>
<evidence type="ECO:0000313" key="1">
    <source>
        <dbReference type="EMBL" id="KRX01329.1"/>
    </source>
</evidence>
<dbReference type="EMBL" id="LDAU01000171">
    <property type="protein sequence ID" value="KRX01329.1"/>
    <property type="molecule type" value="Genomic_DNA"/>
</dbReference>
<name>A0A0V0QGD1_PSEPJ</name>
<dbReference type="AlphaFoldDB" id="A0A0V0QGD1"/>
<reference evidence="1 2" key="1">
    <citation type="journal article" date="2015" name="Sci. Rep.">
        <title>Genome of the facultative scuticociliatosis pathogen Pseudocohnilembus persalinus provides insight into its virulence through horizontal gene transfer.</title>
        <authorList>
            <person name="Xiong J."/>
            <person name="Wang G."/>
            <person name="Cheng J."/>
            <person name="Tian M."/>
            <person name="Pan X."/>
            <person name="Warren A."/>
            <person name="Jiang C."/>
            <person name="Yuan D."/>
            <person name="Miao W."/>
        </authorList>
    </citation>
    <scope>NUCLEOTIDE SEQUENCE [LARGE SCALE GENOMIC DNA]</scope>
    <source>
        <strain evidence="1">36N120E</strain>
    </source>
</reference>
<evidence type="ECO:0000313" key="2">
    <source>
        <dbReference type="Proteomes" id="UP000054937"/>
    </source>
</evidence>
<proteinExistence type="predicted"/>
<accession>A0A0V0QGD1</accession>
<gene>
    <name evidence="1" type="ORF">PPERSA_11776</name>
</gene>
<organism evidence="1 2">
    <name type="scientific">Pseudocohnilembus persalinus</name>
    <name type="common">Ciliate</name>
    <dbReference type="NCBI Taxonomy" id="266149"/>
    <lineage>
        <taxon>Eukaryota</taxon>
        <taxon>Sar</taxon>
        <taxon>Alveolata</taxon>
        <taxon>Ciliophora</taxon>
        <taxon>Intramacronucleata</taxon>
        <taxon>Oligohymenophorea</taxon>
        <taxon>Scuticociliatia</taxon>
        <taxon>Philasterida</taxon>
        <taxon>Pseudocohnilembidae</taxon>
        <taxon>Pseudocohnilembus</taxon>
    </lineage>
</organism>